<evidence type="ECO:0000256" key="1">
    <source>
        <dbReference type="ARBA" id="ARBA00006640"/>
    </source>
</evidence>
<dbReference type="GO" id="GO:0006412">
    <property type="term" value="P:translation"/>
    <property type="evidence" value="ECO:0007669"/>
    <property type="project" value="UniProtKB-UniRule"/>
</dbReference>
<evidence type="ECO:0000256" key="5">
    <source>
        <dbReference type="HAMAP-Rule" id="MF_00358"/>
    </source>
</evidence>
<feature type="region of interest" description="Disordered" evidence="7">
    <location>
        <begin position="37"/>
        <end position="56"/>
    </location>
</feature>
<keyword evidence="3 5" id="KW-0687">Ribonucleoprotein</keyword>
<reference evidence="8" key="1">
    <citation type="journal article" date="2020" name="mSystems">
        <title>Genome- and Community-Level Interaction Insights into Carbon Utilization and Element Cycling Functions of Hydrothermarchaeota in Hydrothermal Sediment.</title>
        <authorList>
            <person name="Zhou Z."/>
            <person name="Liu Y."/>
            <person name="Xu W."/>
            <person name="Pan J."/>
            <person name="Luo Z.H."/>
            <person name="Li M."/>
        </authorList>
    </citation>
    <scope>NUCLEOTIDE SEQUENCE [LARGE SCALE GENOMIC DNA]</scope>
    <source>
        <strain evidence="8">SpSt-81</strain>
    </source>
</reference>
<proteinExistence type="inferred from homology"/>
<evidence type="ECO:0000256" key="3">
    <source>
        <dbReference type="ARBA" id="ARBA00023274"/>
    </source>
</evidence>
<accession>A0A7C3RRH8</accession>
<evidence type="ECO:0000256" key="7">
    <source>
        <dbReference type="SAM" id="MobiDB-lite"/>
    </source>
</evidence>
<dbReference type="EMBL" id="DTIN01000025">
    <property type="protein sequence ID" value="HFX13802.1"/>
    <property type="molecule type" value="Genomic_DNA"/>
</dbReference>
<keyword evidence="2 5" id="KW-0689">Ribosomal protein</keyword>
<dbReference type="InterPro" id="IPR001911">
    <property type="entry name" value="Ribosomal_bS21"/>
</dbReference>
<dbReference type="HAMAP" id="MF_00358">
    <property type="entry name" value="Ribosomal_bS21"/>
    <property type="match status" value="1"/>
</dbReference>
<protein>
    <recommendedName>
        <fullName evidence="4 5">Small ribosomal subunit protein bS21</fullName>
    </recommendedName>
</protein>
<sequence length="56" mass="6722">MTEVRVGKDESLDSALKRFKKKLQEDGVLSDIRRHEYYEKPSEKRNRKKAQSKKKK</sequence>
<organism evidence="8">
    <name type="scientific">Dictyoglomus thermophilum</name>
    <dbReference type="NCBI Taxonomy" id="14"/>
    <lineage>
        <taxon>Bacteria</taxon>
        <taxon>Pseudomonadati</taxon>
        <taxon>Dictyoglomota</taxon>
        <taxon>Dictyoglomia</taxon>
        <taxon>Dictyoglomales</taxon>
        <taxon>Dictyoglomaceae</taxon>
        <taxon>Dictyoglomus</taxon>
    </lineage>
</organism>
<evidence type="ECO:0000256" key="2">
    <source>
        <dbReference type="ARBA" id="ARBA00022980"/>
    </source>
</evidence>
<dbReference type="AlphaFoldDB" id="A0A7C3RRH8"/>
<dbReference type="GO" id="GO:0003735">
    <property type="term" value="F:structural constituent of ribosome"/>
    <property type="evidence" value="ECO:0007669"/>
    <property type="project" value="InterPro"/>
</dbReference>
<dbReference type="PRINTS" id="PR00976">
    <property type="entry name" value="RIBOSOMALS21"/>
</dbReference>
<feature type="compositionally biased region" description="Basic residues" evidence="7">
    <location>
        <begin position="45"/>
        <end position="56"/>
    </location>
</feature>
<evidence type="ECO:0000313" key="8">
    <source>
        <dbReference type="EMBL" id="HFX13802.1"/>
    </source>
</evidence>
<comment type="caution">
    <text evidence="8">The sequence shown here is derived from an EMBL/GenBank/DDBJ whole genome shotgun (WGS) entry which is preliminary data.</text>
</comment>
<dbReference type="NCBIfam" id="TIGR00030">
    <property type="entry name" value="S21p"/>
    <property type="match status" value="1"/>
</dbReference>
<dbReference type="PANTHER" id="PTHR21109:SF22">
    <property type="entry name" value="SMALL RIBOSOMAL SUBUNIT PROTEIN BS21"/>
    <property type="match status" value="1"/>
</dbReference>
<dbReference type="InterPro" id="IPR038380">
    <property type="entry name" value="Ribosomal_bS21_sf"/>
</dbReference>
<evidence type="ECO:0000256" key="4">
    <source>
        <dbReference type="ARBA" id="ARBA00035135"/>
    </source>
</evidence>
<comment type="similarity">
    <text evidence="1 5 6">Belongs to the bacterial ribosomal protein bS21 family.</text>
</comment>
<dbReference type="GO" id="GO:1990904">
    <property type="term" value="C:ribonucleoprotein complex"/>
    <property type="evidence" value="ECO:0007669"/>
    <property type="project" value="UniProtKB-KW"/>
</dbReference>
<evidence type="ECO:0000256" key="6">
    <source>
        <dbReference type="RuleBase" id="RU000667"/>
    </source>
</evidence>
<dbReference type="GO" id="GO:0005840">
    <property type="term" value="C:ribosome"/>
    <property type="evidence" value="ECO:0007669"/>
    <property type="project" value="UniProtKB-KW"/>
</dbReference>
<gene>
    <name evidence="5" type="primary">rpsU</name>
    <name evidence="8" type="ORF">ENW00_06580</name>
</gene>
<dbReference type="Gene3D" id="1.20.5.1150">
    <property type="entry name" value="Ribosomal protein S8"/>
    <property type="match status" value="1"/>
</dbReference>
<dbReference type="Pfam" id="PF01165">
    <property type="entry name" value="Ribosomal_S21"/>
    <property type="match status" value="1"/>
</dbReference>
<name>A0A7C3RRH8_DICTH</name>
<dbReference type="PANTHER" id="PTHR21109">
    <property type="entry name" value="MITOCHONDRIAL 28S RIBOSOMAL PROTEIN S21"/>
    <property type="match status" value="1"/>
</dbReference>